<name>A0AAW1DG97_9HEMI</name>
<dbReference type="InterPro" id="IPR008257">
    <property type="entry name" value="Pept_M19"/>
</dbReference>
<keyword evidence="1" id="KW-1015">Disulfide bond</keyword>
<proteinExistence type="inferred from homology"/>
<keyword evidence="3" id="KW-1185">Reference proteome</keyword>
<keyword evidence="1" id="KW-0472">Membrane</keyword>
<dbReference type="Proteomes" id="UP001461498">
    <property type="component" value="Unassembled WGS sequence"/>
</dbReference>
<dbReference type="EC" id="3.4.13.19" evidence="1"/>
<dbReference type="PANTHER" id="PTHR10443">
    <property type="entry name" value="MICROSOMAL DIPEPTIDASE"/>
    <property type="match status" value="1"/>
</dbReference>
<accession>A0AAW1DG97</accession>
<comment type="catalytic activity">
    <reaction evidence="1">
        <text>an L-aminoacyl-L-amino acid + H2O = 2 an L-alpha-amino acid</text>
        <dbReference type="Rhea" id="RHEA:48940"/>
        <dbReference type="ChEBI" id="CHEBI:15377"/>
        <dbReference type="ChEBI" id="CHEBI:59869"/>
        <dbReference type="ChEBI" id="CHEBI:77460"/>
        <dbReference type="EC" id="3.4.13.19"/>
    </reaction>
</comment>
<sequence length="87" mass="10291">MKIRHNDLPWNIRKFVHNRLNEFRFGEDLRGVPPWSLSAWSHTDLQRLKAGQVSAQVKEVHNRSDGFAVEWLDGQPPLFRQDKEEVK</sequence>
<keyword evidence="1" id="KW-0479">Metal-binding</keyword>
<gene>
    <name evidence="2" type="ORF">O3M35_004932</name>
</gene>
<dbReference type="GO" id="GO:0098552">
    <property type="term" value="C:side of membrane"/>
    <property type="evidence" value="ECO:0007669"/>
    <property type="project" value="UniProtKB-KW"/>
</dbReference>
<dbReference type="GO" id="GO:0046872">
    <property type="term" value="F:metal ion binding"/>
    <property type="evidence" value="ECO:0007669"/>
    <property type="project" value="UniProtKB-UniRule"/>
</dbReference>
<evidence type="ECO:0000313" key="2">
    <source>
        <dbReference type="EMBL" id="KAK9510066.1"/>
    </source>
</evidence>
<keyword evidence="1" id="KW-0325">Glycoprotein</keyword>
<keyword evidence="1" id="KW-0224">Dipeptidase</keyword>
<comment type="cofactor">
    <cofactor evidence="1">
        <name>Zn(2+)</name>
        <dbReference type="ChEBI" id="CHEBI:29105"/>
    </cofactor>
</comment>
<keyword evidence="1" id="KW-0449">Lipoprotein</keyword>
<protein>
    <recommendedName>
        <fullName evidence="1">Dipeptidase</fullName>
        <ecNumber evidence="1">3.4.13.19</ecNumber>
    </recommendedName>
</protein>
<reference evidence="2 3" key="1">
    <citation type="submission" date="2022-12" db="EMBL/GenBank/DDBJ databases">
        <title>Chromosome-level genome assembly of true bugs.</title>
        <authorList>
            <person name="Ma L."/>
            <person name="Li H."/>
        </authorList>
    </citation>
    <scope>NUCLEOTIDE SEQUENCE [LARGE SCALE GENOMIC DNA]</scope>
    <source>
        <strain evidence="2">Lab_2022b</strain>
    </source>
</reference>
<dbReference type="PROSITE" id="PS51365">
    <property type="entry name" value="RENAL_DIPEPTIDASE_2"/>
    <property type="match status" value="1"/>
</dbReference>
<keyword evidence="1" id="KW-0482">Metalloprotease</keyword>
<dbReference type="GO" id="GO:0070573">
    <property type="term" value="F:metallodipeptidase activity"/>
    <property type="evidence" value="ECO:0007669"/>
    <property type="project" value="InterPro"/>
</dbReference>
<comment type="subunit">
    <text evidence="1">Homodimer; disulfide-linked.</text>
</comment>
<comment type="similarity">
    <text evidence="1">Belongs to the metallo-dependent hydrolases superfamily. Peptidase M19 family.</text>
</comment>
<keyword evidence="1" id="KW-0336">GPI-anchor</keyword>
<dbReference type="GO" id="GO:0006508">
    <property type="term" value="P:proteolysis"/>
    <property type="evidence" value="ECO:0007669"/>
    <property type="project" value="UniProtKB-KW"/>
</dbReference>
<dbReference type="Gene3D" id="3.20.20.140">
    <property type="entry name" value="Metal-dependent hydrolases"/>
    <property type="match status" value="1"/>
</dbReference>
<evidence type="ECO:0000256" key="1">
    <source>
        <dbReference type="RuleBase" id="RU341113"/>
    </source>
</evidence>
<keyword evidence="1" id="KW-0862">Zinc</keyword>
<comment type="subcellular location">
    <subcellularLocation>
        <location evidence="1">Membrane</location>
        <topology evidence="1">Lipid-anchor</topology>
        <topology evidence="1">GPI-anchor</topology>
    </subcellularLocation>
</comment>
<dbReference type="EMBL" id="JAPXFL010000002">
    <property type="protein sequence ID" value="KAK9510066.1"/>
    <property type="molecule type" value="Genomic_DNA"/>
</dbReference>
<keyword evidence="1" id="KW-0645">Protease</keyword>
<dbReference type="PANTHER" id="PTHR10443:SF47">
    <property type="entry name" value="DIPEPTIDASE"/>
    <property type="match status" value="1"/>
</dbReference>
<evidence type="ECO:0000313" key="3">
    <source>
        <dbReference type="Proteomes" id="UP001461498"/>
    </source>
</evidence>
<keyword evidence="1" id="KW-0378">Hydrolase</keyword>
<comment type="caution">
    <text evidence="2">The sequence shown here is derived from an EMBL/GenBank/DDBJ whole genome shotgun (WGS) entry which is preliminary data.</text>
</comment>
<dbReference type="AlphaFoldDB" id="A0AAW1DG97"/>
<organism evidence="2 3">
    <name type="scientific">Rhynocoris fuscipes</name>
    <dbReference type="NCBI Taxonomy" id="488301"/>
    <lineage>
        <taxon>Eukaryota</taxon>
        <taxon>Metazoa</taxon>
        <taxon>Ecdysozoa</taxon>
        <taxon>Arthropoda</taxon>
        <taxon>Hexapoda</taxon>
        <taxon>Insecta</taxon>
        <taxon>Pterygota</taxon>
        <taxon>Neoptera</taxon>
        <taxon>Paraneoptera</taxon>
        <taxon>Hemiptera</taxon>
        <taxon>Heteroptera</taxon>
        <taxon>Panheteroptera</taxon>
        <taxon>Cimicomorpha</taxon>
        <taxon>Reduviidae</taxon>
        <taxon>Harpactorinae</taxon>
        <taxon>Harpactorini</taxon>
        <taxon>Rhynocoris</taxon>
    </lineage>
</organism>